<dbReference type="InterPro" id="IPR046606">
    <property type="entry name" value="DUF6665"/>
</dbReference>
<evidence type="ECO:0000313" key="2">
    <source>
        <dbReference type="Proteomes" id="UP000192652"/>
    </source>
</evidence>
<proteinExistence type="predicted"/>
<evidence type="ECO:0000313" key="1">
    <source>
        <dbReference type="EMBL" id="OQP85401.1"/>
    </source>
</evidence>
<reference evidence="1 2" key="1">
    <citation type="journal article" date="2017" name="Antonie Van Leeuwenhoek">
        <title>Rhizobium rhizosphaerae sp. nov., a novel species isolated from rice rhizosphere.</title>
        <authorList>
            <person name="Zhao J.J."/>
            <person name="Zhang J."/>
            <person name="Zhang R.J."/>
            <person name="Zhang C.W."/>
            <person name="Yin H.Q."/>
            <person name="Zhang X.X."/>
        </authorList>
    </citation>
    <scope>NUCLEOTIDE SEQUENCE [LARGE SCALE GENOMIC DNA]</scope>
    <source>
        <strain evidence="1 2">RD15</strain>
    </source>
</reference>
<accession>A0ABX3PBP1</accession>
<keyword evidence="2" id="KW-1185">Reference proteome</keyword>
<dbReference type="EMBL" id="MSPX01000014">
    <property type="protein sequence ID" value="OQP85401.1"/>
    <property type="molecule type" value="Genomic_DNA"/>
</dbReference>
<dbReference type="Proteomes" id="UP000192652">
    <property type="component" value="Unassembled WGS sequence"/>
</dbReference>
<sequence length="117" mass="12547">MSFRPPQSLSSPGSRQTPLNALEYEIMAERADALGRCGLKVEAALAALSAFDTGVGDAGGGEGPAREALVDAAANVTWAFFIQRELCGFRSNRDVIERYRIPGEVIARVGVVRRPKV</sequence>
<name>A0ABX3PBP1_9HYPH</name>
<gene>
    <name evidence="1" type="ORF">BTR14_16030</name>
</gene>
<comment type="caution">
    <text evidence="1">The sequence shown here is derived from an EMBL/GenBank/DDBJ whole genome shotgun (WGS) entry which is preliminary data.</text>
</comment>
<organism evidence="1 2">
    <name type="scientific">Xaviernesmea rhizosphaerae</name>
    <dbReference type="NCBI Taxonomy" id="1672749"/>
    <lineage>
        <taxon>Bacteria</taxon>
        <taxon>Pseudomonadati</taxon>
        <taxon>Pseudomonadota</taxon>
        <taxon>Alphaproteobacteria</taxon>
        <taxon>Hyphomicrobiales</taxon>
        <taxon>Rhizobiaceae</taxon>
        <taxon>Rhizobium/Agrobacterium group</taxon>
        <taxon>Xaviernesmea</taxon>
    </lineage>
</organism>
<protein>
    <submittedName>
        <fullName evidence="1">Uncharacterized protein</fullName>
    </submittedName>
</protein>
<dbReference type="Pfam" id="PF20370">
    <property type="entry name" value="DUF6665"/>
    <property type="match status" value="1"/>
</dbReference>
<dbReference type="RefSeq" id="WP_081176871.1">
    <property type="nucleotide sequence ID" value="NZ_MSPX01000014.1"/>
</dbReference>